<dbReference type="Proteomes" id="UP001238088">
    <property type="component" value="Unassembled WGS sequence"/>
</dbReference>
<name>A0ABU0AST6_9BACI</name>
<reference evidence="1 2" key="1">
    <citation type="submission" date="2023-07" db="EMBL/GenBank/DDBJ databases">
        <title>Genomic Encyclopedia of Type Strains, Phase IV (KMG-IV): sequencing the most valuable type-strain genomes for metagenomic binning, comparative biology and taxonomic classification.</title>
        <authorList>
            <person name="Goeker M."/>
        </authorList>
    </citation>
    <scope>NUCLEOTIDE SEQUENCE [LARGE SCALE GENOMIC DNA]</scope>
    <source>
        <strain evidence="1 2">DSM 23494</strain>
    </source>
</reference>
<evidence type="ECO:0008006" key="3">
    <source>
        <dbReference type="Google" id="ProtNLM"/>
    </source>
</evidence>
<proteinExistence type="predicted"/>
<gene>
    <name evidence="1" type="ORF">J2S17_005780</name>
</gene>
<evidence type="ECO:0000313" key="1">
    <source>
        <dbReference type="EMBL" id="MDQ0273831.1"/>
    </source>
</evidence>
<comment type="caution">
    <text evidence="1">The sequence shown here is derived from an EMBL/GenBank/DDBJ whole genome shotgun (WGS) entry which is preliminary data.</text>
</comment>
<keyword evidence="2" id="KW-1185">Reference proteome</keyword>
<protein>
    <recommendedName>
        <fullName evidence="3">Transposase</fullName>
    </recommendedName>
</protein>
<organism evidence="1 2">
    <name type="scientific">Cytobacillus purgationiresistens</name>
    <dbReference type="NCBI Taxonomy" id="863449"/>
    <lineage>
        <taxon>Bacteria</taxon>
        <taxon>Bacillati</taxon>
        <taxon>Bacillota</taxon>
        <taxon>Bacilli</taxon>
        <taxon>Bacillales</taxon>
        <taxon>Bacillaceae</taxon>
        <taxon>Cytobacillus</taxon>
    </lineage>
</organism>
<accession>A0ABU0AST6</accession>
<sequence>TAGVKIQLEYDLLSGQFLNVQLGPGKNNDKT</sequence>
<evidence type="ECO:0000313" key="2">
    <source>
        <dbReference type="Proteomes" id="UP001238088"/>
    </source>
</evidence>
<dbReference type="EMBL" id="JAUSUB010000052">
    <property type="protein sequence ID" value="MDQ0273831.1"/>
    <property type="molecule type" value="Genomic_DNA"/>
</dbReference>
<feature type="non-terminal residue" evidence="1">
    <location>
        <position position="1"/>
    </location>
</feature>